<dbReference type="PROSITE" id="PS50948">
    <property type="entry name" value="PAN"/>
    <property type="match status" value="1"/>
</dbReference>
<accession>A0A8B8A0T0</accession>
<dbReference type="PANTHER" id="PTHR10036">
    <property type="entry name" value="CD59 GLYCOPROTEIN"/>
    <property type="match status" value="1"/>
</dbReference>
<reference evidence="6" key="1">
    <citation type="submission" date="2025-08" db="UniProtKB">
        <authorList>
            <consortium name="RefSeq"/>
        </authorList>
    </citation>
    <scope>IDENTIFICATION</scope>
</reference>
<dbReference type="InterPro" id="IPR045860">
    <property type="entry name" value="Snake_toxin-like_sf"/>
</dbReference>
<evidence type="ECO:0000256" key="3">
    <source>
        <dbReference type="SAM" id="MobiDB-lite"/>
    </source>
</evidence>
<evidence type="ECO:0000259" key="4">
    <source>
        <dbReference type="PROSITE" id="PS50948"/>
    </source>
</evidence>
<dbReference type="OMA" id="CKEIDAC"/>
<evidence type="ECO:0000313" key="6">
    <source>
        <dbReference type="RefSeq" id="XP_022111363.1"/>
    </source>
</evidence>
<dbReference type="GeneID" id="110990595"/>
<evidence type="ECO:0000256" key="2">
    <source>
        <dbReference type="ARBA" id="ARBA00023157"/>
    </source>
</evidence>
<dbReference type="SUPFAM" id="SSF57302">
    <property type="entry name" value="Snake toxin-like"/>
    <property type="match status" value="1"/>
</dbReference>
<feature type="domain" description="Apple" evidence="4">
    <location>
        <begin position="261"/>
        <end position="344"/>
    </location>
</feature>
<gene>
    <name evidence="6" type="primary">LOC110990595</name>
</gene>
<feature type="region of interest" description="Disordered" evidence="3">
    <location>
        <begin position="156"/>
        <end position="218"/>
    </location>
</feature>
<dbReference type="OrthoDB" id="9888558at2759"/>
<evidence type="ECO:0000256" key="1">
    <source>
        <dbReference type="ARBA" id="ARBA00022729"/>
    </source>
</evidence>
<dbReference type="InterPro" id="IPR003609">
    <property type="entry name" value="Pan_app"/>
</dbReference>
<protein>
    <submittedName>
        <fullName evidence="6">Threonine-rich protein-like isoform X1</fullName>
    </submittedName>
</protein>
<name>A0A8B8A0T0_ACAPL</name>
<keyword evidence="5" id="KW-1185">Reference proteome</keyword>
<dbReference type="CDD" id="cd23539">
    <property type="entry name" value="TFP_LU_ECD_CinHb4_like"/>
    <property type="match status" value="1"/>
</dbReference>
<dbReference type="AlphaFoldDB" id="A0A8B8A0T0"/>
<evidence type="ECO:0000313" key="5">
    <source>
        <dbReference type="Proteomes" id="UP000694845"/>
    </source>
</evidence>
<dbReference type="Proteomes" id="UP000694845">
    <property type="component" value="Unplaced"/>
</dbReference>
<dbReference type="RefSeq" id="XP_022111363.1">
    <property type="nucleotide sequence ID" value="XM_022255671.1"/>
</dbReference>
<organism evidence="5 6">
    <name type="scientific">Acanthaster planci</name>
    <name type="common">Crown-of-thorns starfish</name>
    <dbReference type="NCBI Taxonomy" id="133434"/>
    <lineage>
        <taxon>Eukaryota</taxon>
        <taxon>Metazoa</taxon>
        <taxon>Echinodermata</taxon>
        <taxon>Eleutherozoa</taxon>
        <taxon>Asterozoa</taxon>
        <taxon>Asteroidea</taxon>
        <taxon>Valvatacea</taxon>
        <taxon>Valvatida</taxon>
        <taxon>Acanthasteridae</taxon>
        <taxon>Acanthaster</taxon>
    </lineage>
</organism>
<feature type="compositionally biased region" description="Polar residues" evidence="3">
    <location>
        <begin position="166"/>
        <end position="218"/>
    </location>
</feature>
<dbReference type="PANTHER" id="PTHR10036:SF3">
    <property type="entry name" value="PROTEIN SLEEPLESS-RELATED"/>
    <property type="match status" value="1"/>
</dbReference>
<dbReference type="KEGG" id="aplc:110990595"/>
<proteinExistence type="predicted"/>
<sequence length="344" mass="37082">MYLTLFFVNSLFKISNTAKQMDIKLRILMIVILVNNPHNGNAISCYVCDTSSNDDCNPGTSTTCGSEQICMNEVREENGLFIVRKMCKETDACQSQENQNPFQCHPGENVISLCFYCCNVDLCNSGNYLDVTSAIITTLGTTQLLLDPTTRAVTSSLATTVPPDPTTQALTEASPDPTTQALTEASPVPTTQALTEASPDPTTQALTEASPDPTTQVTTVASLDPSTLSSASSVMQPLLVSQDSSTQVVQTTINPSQEANCNADWNSASTYFIVTDTHHTIHSADMMDTTPARSRVACSLKCLHQNNCGFFAFNNVTLVCVLGRGIYESSKVQVQPGSTVFLRL</sequence>
<keyword evidence="2" id="KW-1015">Disulfide bond</keyword>
<keyword evidence="1" id="KW-0732">Signal</keyword>